<sequence>SDWVANYLIEYTRMNLQHQAMDAHYKEDRERDRMLSVAPLMEPDPESKPN</sequence>
<evidence type="ECO:0000313" key="1">
    <source>
        <dbReference type="EMBL" id="KKK52434.1"/>
    </source>
</evidence>
<name>A0A0F8YE70_9ZZZZ</name>
<dbReference type="AlphaFoldDB" id="A0A0F8YE70"/>
<comment type="caution">
    <text evidence="1">The sequence shown here is derived from an EMBL/GenBank/DDBJ whole genome shotgun (WGS) entry which is preliminary data.</text>
</comment>
<organism evidence="1">
    <name type="scientific">marine sediment metagenome</name>
    <dbReference type="NCBI Taxonomy" id="412755"/>
    <lineage>
        <taxon>unclassified sequences</taxon>
        <taxon>metagenomes</taxon>
        <taxon>ecological metagenomes</taxon>
    </lineage>
</organism>
<accession>A0A0F8YE70</accession>
<proteinExistence type="predicted"/>
<gene>
    <name evidence="1" type="ORF">LCGC14_3105000</name>
</gene>
<protein>
    <submittedName>
        <fullName evidence="1">Uncharacterized protein</fullName>
    </submittedName>
</protein>
<dbReference type="EMBL" id="LAZR01067018">
    <property type="protein sequence ID" value="KKK52434.1"/>
    <property type="molecule type" value="Genomic_DNA"/>
</dbReference>
<reference evidence="1" key="1">
    <citation type="journal article" date="2015" name="Nature">
        <title>Complex archaea that bridge the gap between prokaryotes and eukaryotes.</title>
        <authorList>
            <person name="Spang A."/>
            <person name="Saw J.H."/>
            <person name="Jorgensen S.L."/>
            <person name="Zaremba-Niedzwiedzka K."/>
            <person name="Martijn J."/>
            <person name="Lind A.E."/>
            <person name="van Eijk R."/>
            <person name="Schleper C."/>
            <person name="Guy L."/>
            <person name="Ettema T.J."/>
        </authorList>
    </citation>
    <scope>NUCLEOTIDE SEQUENCE</scope>
</reference>
<feature type="non-terminal residue" evidence="1">
    <location>
        <position position="1"/>
    </location>
</feature>